<accession>A0A511KQK8</accession>
<dbReference type="GO" id="GO:0006659">
    <property type="term" value="P:phosphatidylserine biosynthetic process"/>
    <property type="evidence" value="ECO:0007669"/>
    <property type="project" value="UniProtKB-ARBA"/>
</dbReference>
<evidence type="ECO:0000256" key="13">
    <source>
        <dbReference type="ARBA" id="ARBA00023136"/>
    </source>
</evidence>
<feature type="compositionally biased region" description="Low complexity" evidence="19">
    <location>
        <begin position="23"/>
        <end position="34"/>
    </location>
</feature>
<keyword evidence="7" id="KW-0444">Lipid biosynthesis</keyword>
<evidence type="ECO:0000256" key="10">
    <source>
        <dbReference type="ARBA" id="ARBA00022824"/>
    </source>
</evidence>
<keyword evidence="14" id="KW-0594">Phospholipid biosynthesis</keyword>
<dbReference type="PANTHER" id="PTHR14269:SF61">
    <property type="entry name" value="CDP-DIACYLGLYCEROL--SERINE O-PHOSPHATIDYLTRANSFERASE"/>
    <property type="match status" value="1"/>
</dbReference>
<evidence type="ECO:0000256" key="6">
    <source>
        <dbReference type="ARBA" id="ARBA00017171"/>
    </source>
</evidence>
<dbReference type="FunFam" id="1.20.120.1760:FF:000022">
    <property type="entry name" value="CDP-diacylglycerol--serine O-phosphatidyltransferase"/>
    <property type="match status" value="1"/>
</dbReference>
<proteinExistence type="inferred from homology"/>
<keyword evidence="10" id="KW-0256">Endoplasmic reticulum</keyword>
<evidence type="ECO:0000256" key="2">
    <source>
        <dbReference type="ARBA" id="ARBA00004477"/>
    </source>
</evidence>
<dbReference type="PANTHER" id="PTHR14269">
    <property type="entry name" value="CDP-DIACYLGLYCEROL--GLYCEROL-3-PHOSPHATE 3-PHOSPHATIDYLTRANSFERASE-RELATED"/>
    <property type="match status" value="1"/>
</dbReference>
<comment type="pathway">
    <text evidence="17">Phospholipid metabolism; phosphatidylethanolamine biosynthesis; phosphatidylethanolamine from CDP-diacylglycerol: step 1/2.</text>
</comment>
<dbReference type="EC" id="2.7.8.8" evidence="5"/>
<keyword evidence="11" id="KW-1133">Transmembrane helix</keyword>
<dbReference type="PROSITE" id="PS00379">
    <property type="entry name" value="CDP_ALCOHOL_P_TRANSF"/>
    <property type="match status" value="1"/>
</dbReference>
<keyword evidence="13" id="KW-0472">Membrane</keyword>
<protein>
    <recommendedName>
        <fullName evidence="6">CDP-diacylglycerol--serine O-phosphatidyltransferase</fullName>
        <ecNumber evidence="5">2.7.8.8</ecNumber>
    </recommendedName>
    <alternativeName>
        <fullName evidence="16">Phosphatidylserine synthase</fullName>
    </alternativeName>
</protein>
<evidence type="ECO:0000256" key="11">
    <source>
        <dbReference type="ARBA" id="ARBA00022989"/>
    </source>
</evidence>
<dbReference type="InterPro" id="IPR000462">
    <property type="entry name" value="CDP-OH_P_trans"/>
</dbReference>
<dbReference type="Gene3D" id="1.20.120.1760">
    <property type="match status" value="1"/>
</dbReference>
<organism evidence="20 21">
    <name type="scientific">Rhodotorula toruloides</name>
    <name type="common">Yeast</name>
    <name type="synonym">Rhodosporidium toruloides</name>
    <dbReference type="NCBI Taxonomy" id="5286"/>
    <lineage>
        <taxon>Eukaryota</taxon>
        <taxon>Fungi</taxon>
        <taxon>Dikarya</taxon>
        <taxon>Basidiomycota</taxon>
        <taxon>Pucciniomycotina</taxon>
        <taxon>Microbotryomycetes</taxon>
        <taxon>Sporidiobolales</taxon>
        <taxon>Sporidiobolaceae</taxon>
        <taxon>Rhodotorula</taxon>
    </lineage>
</organism>
<comment type="catalytic activity">
    <reaction evidence="1">
        <text>a CDP-1,2-diacyl-sn-glycerol + L-serine = a 1,2-diacyl-sn-glycero-3-phospho-L-serine + CMP + H(+)</text>
        <dbReference type="Rhea" id="RHEA:16913"/>
        <dbReference type="ChEBI" id="CHEBI:15378"/>
        <dbReference type="ChEBI" id="CHEBI:33384"/>
        <dbReference type="ChEBI" id="CHEBI:57262"/>
        <dbReference type="ChEBI" id="CHEBI:58332"/>
        <dbReference type="ChEBI" id="CHEBI:60377"/>
        <dbReference type="EC" id="2.7.8.8"/>
    </reaction>
</comment>
<evidence type="ECO:0000256" key="4">
    <source>
        <dbReference type="ARBA" id="ARBA00010441"/>
    </source>
</evidence>
<evidence type="ECO:0000256" key="18">
    <source>
        <dbReference type="RuleBase" id="RU003750"/>
    </source>
</evidence>
<dbReference type="Pfam" id="PF01066">
    <property type="entry name" value="CDP-OH_P_transf"/>
    <property type="match status" value="1"/>
</dbReference>
<reference evidence="20 21" key="1">
    <citation type="submission" date="2019-07" db="EMBL/GenBank/DDBJ databases">
        <title>Rhodotorula toruloides NBRC10032 genome sequencing.</title>
        <authorList>
            <person name="Shida Y."/>
            <person name="Takaku H."/>
            <person name="Ogasawara W."/>
            <person name="Mori K."/>
        </authorList>
    </citation>
    <scope>NUCLEOTIDE SEQUENCE [LARGE SCALE GENOMIC DNA]</scope>
    <source>
        <strain evidence="20 21">NBRC10032</strain>
    </source>
</reference>
<evidence type="ECO:0000256" key="5">
    <source>
        <dbReference type="ARBA" id="ARBA00013174"/>
    </source>
</evidence>
<comment type="similarity">
    <text evidence="4 18">Belongs to the CDP-alcohol phosphatidyltransferase class-I family.</text>
</comment>
<evidence type="ECO:0000256" key="9">
    <source>
        <dbReference type="ARBA" id="ARBA00022692"/>
    </source>
</evidence>
<feature type="region of interest" description="Disordered" evidence="19">
    <location>
        <begin position="1"/>
        <end position="36"/>
    </location>
</feature>
<evidence type="ECO:0000256" key="16">
    <source>
        <dbReference type="ARBA" id="ARBA00032361"/>
    </source>
</evidence>
<comment type="subcellular location">
    <subcellularLocation>
        <location evidence="2">Endoplasmic reticulum membrane</location>
        <topology evidence="2">Multi-pass membrane protein</topology>
    </subcellularLocation>
</comment>
<evidence type="ECO:0000256" key="1">
    <source>
        <dbReference type="ARBA" id="ARBA00000287"/>
    </source>
</evidence>
<evidence type="ECO:0000256" key="8">
    <source>
        <dbReference type="ARBA" id="ARBA00022679"/>
    </source>
</evidence>
<evidence type="ECO:0000313" key="21">
    <source>
        <dbReference type="Proteomes" id="UP000321518"/>
    </source>
</evidence>
<keyword evidence="8 18" id="KW-0808">Transferase</keyword>
<dbReference type="InterPro" id="IPR004533">
    <property type="entry name" value="CDP-diaglyc--ser_O-PTrfase"/>
</dbReference>
<evidence type="ECO:0000256" key="19">
    <source>
        <dbReference type="SAM" id="MobiDB-lite"/>
    </source>
</evidence>
<dbReference type="InterPro" id="IPR043130">
    <property type="entry name" value="CDP-OH_PTrfase_TM_dom"/>
</dbReference>
<evidence type="ECO:0000313" key="20">
    <source>
        <dbReference type="EMBL" id="GEM12651.1"/>
    </source>
</evidence>
<sequence length="306" mass="32634">MPPAPIPLAGTAADLTVPPVTGSPAQASSKAAAPIDNPPAAVAKALANRRESATLEEAQKLAAMKDGDLTKSQKAQKEKAAEAVKLREFVQDDRHFSLVRNFRLADIVTLGNGFCGALSLFSSAKYLISHDQTYIWHALTYPLAGFIFDALDGKVARWRRESSILGQELDSLADSISFGVAPAFLAFTLGLRTPLDTVFLTLFICAGIARLARFNATVALIPKDTTGKSKYFEGLPIPSSLILVALMAVSVKRGNFDGVFGQGDGLPLGLVGWAKEKLGISVHWEAVVFAGWAAAMISKTLRIPKL</sequence>
<evidence type="ECO:0000256" key="15">
    <source>
        <dbReference type="ARBA" id="ARBA00023264"/>
    </source>
</evidence>
<dbReference type="InterPro" id="IPR048254">
    <property type="entry name" value="CDP_ALCOHOL_P_TRANSF_CS"/>
</dbReference>
<name>A0A511KQK8_RHOTO</name>
<evidence type="ECO:0000256" key="14">
    <source>
        <dbReference type="ARBA" id="ARBA00023209"/>
    </source>
</evidence>
<dbReference type="AlphaFoldDB" id="A0A511KQK8"/>
<dbReference type="EMBL" id="BJWK01000023">
    <property type="protein sequence ID" value="GEM12651.1"/>
    <property type="molecule type" value="Genomic_DNA"/>
</dbReference>
<keyword evidence="9" id="KW-0812">Transmembrane</keyword>
<dbReference type="InterPro" id="IPR050324">
    <property type="entry name" value="CDP-alcohol_PTase-I"/>
</dbReference>
<dbReference type="NCBIfam" id="TIGR00473">
    <property type="entry name" value="pssA"/>
    <property type="match status" value="1"/>
</dbReference>
<comment type="pathway">
    <text evidence="3">Lipid metabolism.</text>
</comment>
<comment type="caution">
    <text evidence="20">The sequence shown here is derived from an EMBL/GenBank/DDBJ whole genome shotgun (WGS) entry which is preliminary data.</text>
</comment>
<evidence type="ECO:0000256" key="12">
    <source>
        <dbReference type="ARBA" id="ARBA00023098"/>
    </source>
</evidence>
<evidence type="ECO:0000256" key="7">
    <source>
        <dbReference type="ARBA" id="ARBA00022516"/>
    </source>
</evidence>
<evidence type="ECO:0000256" key="3">
    <source>
        <dbReference type="ARBA" id="ARBA00005189"/>
    </source>
</evidence>
<dbReference type="GO" id="GO:0005789">
    <property type="term" value="C:endoplasmic reticulum membrane"/>
    <property type="evidence" value="ECO:0007669"/>
    <property type="project" value="UniProtKB-SubCell"/>
</dbReference>
<keyword evidence="15" id="KW-1208">Phospholipid metabolism</keyword>
<evidence type="ECO:0000256" key="17">
    <source>
        <dbReference type="ARBA" id="ARBA00060701"/>
    </source>
</evidence>
<dbReference type="OrthoDB" id="448573at2759"/>
<gene>
    <name evidence="20" type="ORF">Rt10032_c23g6668</name>
</gene>
<dbReference type="Proteomes" id="UP000321518">
    <property type="component" value="Unassembled WGS sequence"/>
</dbReference>
<keyword evidence="12" id="KW-0443">Lipid metabolism</keyword>
<dbReference type="GO" id="GO:0003882">
    <property type="term" value="F:CDP-diacylglycerol-serine O-phosphatidyltransferase activity"/>
    <property type="evidence" value="ECO:0007669"/>
    <property type="project" value="UniProtKB-EC"/>
</dbReference>